<comment type="subcellular location">
    <subcellularLocation>
        <location evidence="1">Endomembrane system</location>
        <topology evidence="1">Multi-pass membrane protein</topology>
    </subcellularLocation>
</comment>
<dbReference type="Proteomes" id="UP001560045">
    <property type="component" value="Unassembled WGS sequence"/>
</dbReference>
<dbReference type="PANTHER" id="PTHR31851">
    <property type="entry name" value="FE(2+)/MN(2+) TRANSPORTER PCL1"/>
    <property type="match status" value="1"/>
</dbReference>
<feature type="transmembrane region" description="Helical" evidence="6">
    <location>
        <begin position="228"/>
        <end position="249"/>
    </location>
</feature>
<keyword evidence="4 6" id="KW-0472">Membrane</keyword>
<feature type="coiled-coil region" evidence="5">
    <location>
        <begin position="86"/>
        <end position="113"/>
    </location>
</feature>
<evidence type="ECO:0000256" key="4">
    <source>
        <dbReference type="ARBA" id="ARBA00023136"/>
    </source>
</evidence>
<protein>
    <submittedName>
        <fullName evidence="7">VIT1/CCC1 transporter family protein</fullName>
    </submittedName>
</protein>
<keyword evidence="5" id="KW-0175">Coiled coil</keyword>
<name>A0ABV3XKT2_9ACTN</name>
<evidence type="ECO:0000256" key="1">
    <source>
        <dbReference type="ARBA" id="ARBA00004127"/>
    </source>
</evidence>
<proteinExistence type="predicted"/>
<evidence type="ECO:0000313" key="7">
    <source>
        <dbReference type="EMBL" id="MEX5720957.1"/>
    </source>
</evidence>
<evidence type="ECO:0000256" key="3">
    <source>
        <dbReference type="ARBA" id="ARBA00022989"/>
    </source>
</evidence>
<keyword evidence="2 6" id="KW-0812">Transmembrane</keyword>
<dbReference type="EMBL" id="JBFNXQ010000097">
    <property type="protein sequence ID" value="MEX5720957.1"/>
    <property type="molecule type" value="Genomic_DNA"/>
</dbReference>
<evidence type="ECO:0000256" key="6">
    <source>
        <dbReference type="SAM" id="Phobius"/>
    </source>
</evidence>
<organism evidence="7 8">
    <name type="scientific">Geodermatophilus maliterrae</name>
    <dbReference type="NCBI Taxonomy" id="3162531"/>
    <lineage>
        <taxon>Bacteria</taxon>
        <taxon>Bacillati</taxon>
        <taxon>Actinomycetota</taxon>
        <taxon>Actinomycetes</taxon>
        <taxon>Geodermatophilales</taxon>
        <taxon>Geodermatophilaceae</taxon>
        <taxon>Geodermatophilus</taxon>
    </lineage>
</organism>
<keyword evidence="3 6" id="KW-1133">Transmembrane helix</keyword>
<evidence type="ECO:0000256" key="2">
    <source>
        <dbReference type="ARBA" id="ARBA00022692"/>
    </source>
</evidence>
<reference evidence="7 8" key="1">
    <citation type="submission" date="2024-06" db="EMBL/GenBank/DDBJ databases">
        <title>Draft genome sequence of Geodermatophilus badlandi, a novel member of the Geodermatophilaceae isolated from badland sedimentary rocks in the Red desert, Wyoming, USA.</title>
        <authorList>
            <person name="Ben Tekaya S."/>
            <person name="Nouioui I."/>
            <person name="Flores G.M."/>
            <person name="Shaal M.N."/>
            <person name="Bredoire F."/>
            <person name="Basile F."/>
            <person name="Van Diepen L."/>
            <person name="Ward N.L."/>
        </authorList>
    </citation>
    <scope>NUCLEOTIDE SEQUENCE [LARGE SCALE GENOMIC DNA]</scope>
    <source>
        <strain evidence="7 8">WL48A</strain>
    </source>
</reference>
<evidence type="ECO:0000313" key="8">
    <source>
        <dbReference type="Proteomes" id="UP001560045"/>
    </source>
</evidence>
<keyword evidence="8" id="KW-1185">Reference proteome</keyword>
<evidence type="ECO:0000256" key="5">
    <source>
        <dbReference type="SAM" id="Coils"/>
    </source>
</evidence>
<dbReference type="RefSeq" id="WP_369209772.1">
    <property type="nucleotide sequence ID" value="NZ_JBFNXQ010000097.1"/>
</dbReference>
<dbReference type="InterPro" id="IPR008217">
    <property type="entry name" value="Ccc1_fam"/>
</dbReference>
<gene>
    <name evidence="7" type="ORF">ABQ292_21600</name>
</gene>
<sequence>MTSRTDQLPADGVPANDDPAALREHHHADVSGGRLRAAVFGAMDGLVTNTALVAGVGGGGAAPRTIVLSGVAGLVAGAISMALGEYTSVKTQNEQLDLEVAKERRELERHPEEELAELVAMLRVRGVEEGLAREVAVQLSRDPEVALRLHVVAELGLSPEDEPSPRTAAVSSFLTFSLGAVLPLLPYLFGLSLLWVALLCGGIGLVAAGALSSRFTPRPWWYAGLRQLLFGAVAAGATYAIGAAIGVTAA</sequence>
<accession>A0ABV3XKT2</accession>
<feature type="transmembrane region" description="Helical" evidence="6">
    <location>
        <begin position="168"/>
        <end position="189"/>
    </location>
</feature>
<dbReference type="Pfam" id="PF01988">
    <property type="entry name" value="VIT1"/>
    <property type="match status" value="1"/>
</dbReference>
<feature type="transmembrane region" description="Helical" evidence="6">
    <location>
        <begin position="195"/>
        <end position="216"/>
    </location>
</feature>
<comment type="caution">
    <text evidence="7">The sequence shown here is derived from an EMBL/GenBank/DDBJ whole genome shotgun (WGS) entry which is preliminary data.</text>
</comment>